<dbReference type="InterPro" id="IPR036291">
    <property type="entry name" value="NAD(P)-bd_dom_sf"/>
</dbReference>
<dbReference type="InterPro" id="IPR001509">
    <property type="entry name" value="Epimerase_deHydtase"/>
</dbReference>
<feature type="domain" description="NAD-dependent epimerase/dehydratase" evidence="1">
    <location>
        <begin position="82"/>
        <end position="300"/>
    </location>
</feature>
<dbReference type="SUPFAM" id="SSF51735">
    <property type="entry name" value="NAD(P)-binding Rossmann-fold domains"/>
    <property type="match status" value="1"/>
</dbReference>
<proteinExistence type="predicted"/>
<gene>
    <name evidence="2" type="ORF">ACHAXA_011346</name>
</gene>
<evidence type="ECO:0000313" key="2">
    <source>
        <dbReference type="EMBL" id="KAL3808951.1"/>
    </source>
</evidence>
<dbReference type="PANTHER" id="PTHR12126">
    <property type="entry name" value="NADH-UBIQUINONE OXIDOREDUCTASE 39 KDA SUBUNIT-RELATED"/>
    <property type="match status" value="1"/>
</dbReference>
<dbReference type="CDD" id="cd05271">
    <property type="entry name" value="NDUFA9_like_SDR_a"/>
    <property type="match status" value="1"/>
</dbReference>
<keyword evidence="3" id="KW-1185">Reference proteome</keyword>
<evidence type="ECO:0000259" key="1">
    <source>
        <dbReference type="Pfam" id="PF01370"/>
    </source>
</evidence>
<dbReference type="Gene3D" id="3.40.50.720">
    <property type="entry name" value="NAD(P)-binding Rossmann-like Domain"/>
    <property type="match status" value="1"/>
</dbReference>
<dbReference type="Proteomes" id="UP001530377">
    <property type="component" value="Unassembled WGS sequence"/>
</dbReference>
<protein>
    <recommendedName>
        <fullName evidence="1">NAD-dependent epimerase/dehydratase domain-containing protein</fullName>
    </recommendedName>
</protein>
<dbReference type="AlphaFoldDB" id="A0ABD3RB31"/>
<dbReference type="EMBL" id="JALLPB020000455">
    <property type="protein sequence ID" value="KAL3808951.1"/>
    <property type="molecule type" value="Genomic_DNA"/>
</dbReference>
<dbReference type="PANTHER" id="PTHR12126:SF11">
    <property type="entry name" value="NADH DEHYDROGENASE [UBIQUINONE] 1 ALPHA SUBCOMPLEX SUBUNIT 9, MITOCHONDRIAL"/>
    <property type="match status" value="1"/>
</dbReference>
<dbReference type="InterPro" id="IPR051207">
    <property type="entry name" value="ComplexI_NDUFA9_subunit"/>
</dbReference>
<comment type="caution">
    <text evidence="2">The sequence shown here is derived from an EMBL/GenBank/DDBJ whole genome shotgun (WGS) entry which is preliminary data.</text>
</comment>
<dbReference type="Pfam" id="PF01370">
    <property type="entry name" value="Epimerase"/>
    <property type="match status" value="1"/>
</dbReference>
<accession>A0ABD3RB31</accession>
<reference evidence="2 3" key="1">
    <citation type="submission" date="2024-10" db="EMBL/GenBank/DDBJ databases">
        <title>Updated reference genomes for cyclostephanoid diatoms.</title>
        <authorList>
            <person name="Roberts W.R."/>
            <person name="Alverson A.J."/>
        </authorList>
    </citation>
    <scope>NUCLEOTIDE SEQUENCE [LARGE SCALE GENOMIC DNA]</scope>
    <source>
        <strain evidence="2 3">AJA228-03</strain>
    </source>
</reference>
<organism evidence="2 3">
    <name type="scientific">Cyclostephanos tholiformis</name>
    <dbReference type="NCBI Taxonomy" id="382380"/>
    <lineage>
        <taxon>Eukaryota</taxon>
        <taxon>Sar</taxon>
        <taxon>Stramenopiles</taxon>
        <taxon>Ochrophyta</taxon>
        <taxon>Bacillariophyta</taxon>
        <taxon>Coscinodiscophyceae</taxon>
        <taxon>Thalassiosirophycidae</taxon>
        <taxon>Stephanodiscales</taxon>
        <taxon>Stephanodiscaceae</taxon>
        <taxon>Cyclostephanos</taxon>
    </lineage>
</organism>
<evidence type="ECO:0000313" key="3">
    <source>
        <dbReference type="Proteomes" id="UP001530377"/>
    </source>
</evidence>
<name>A0ABD3RB31_9STRA</name>
<sequence>MSSLLTAFPRRLVRSTLPRSAGTTSGSTTIVIGGRRGDSFSFSSSSSSSSSSFGVVDLPRIVERRPNETGRGGRASDAGVKVCVFGATGFLGRYVCSGLGSNGVLTYIGSREDEFAYRHLRTMFELGRSKFQFYSSRDRQSMADLISDADIVINLVGKYYDTKALEDIPKFPYLNYKVSTSIHEANVTVPRTIAELCKEMQVDNLIHVSSAAANPNSSSAWARAKYEGEMAVLDAYPWATVVRPTQLFGHEDRLLNWFANAAQRFPVVPLVDGGHALTQPVWVDDVARTINRIVDDPERFEGRRVDCFGPQDYSYAELAKFVYDITGQEPTLSSIPSAVVKYGASILQYEGNPMLTPDMVDLMSEDYLPEMTAEGYAAQLQGGKVFTMENLGVNATPIEKVAFKYLHRFRKGGHFILAGGYH</sequence>